<gene>
    <name evidence="8" type="ORF">BV898_08524</name>
</gene>
<keyword evidence="1 6" id="KW-0813">Transport</keyword>
<dbReference type="SUPFAM" id="SSF46458">
    <property type="entry name" value="Globin-like"/>
    <property type="match status" value="1"/>
</dbReference>
<comment type="caution">
    <text evidence="8">The sequence shown here is derived from an EMBL/GenBank/DDBJ whole genome shotgun (WGS) entry which is preliminary data.</text>
</comment>
<dbReference type="GO" id="GO:0046872">
    <property type="term" value="F:metal ion binding"/>
    <property type="evidence" value="ECO:0007669"/>
    <property type="project" value="UniProtKB-KW"/>
</dbReference>
<evidence type="ECO:0000256" key="1">
    <source>
        <dbReference type="ARBA" id="ARBA00022448"/>
    </source>
</evidence>
<dbReference type="GO" id="GO:0019825">
    <property type="term" value="F:oxygen binding"/>
    <property type="evidence" value="ECO:0007669"/>
    <property type="project" value="InterPro"/>
</dbReference>
<dbReference type="InterPro" id="IPR000971">
    <property type="entry name" value="Globin"/>
</dbReference>
<sequence>MAADNLTQALLTDIESNQDVSLDVLDPTTGLKKRERLVVQQTFEAISKKLGRAVLGRDIFYLFFQLHPAYLQLFKALRDIPPEQLKTHPRLKAHGLNAIQALAAVIENLEDTETTVLLLEKTGRDHVRRKLQSKHFEDFHSTTVALLKRELGPSFTPFVEQSWNKAFTVVNTVILGALRQEQLDQGIES</sequence>
<proteinExistence type="inferred from homology"/>
<evidence type="ECO:0000313" key="8">
    <source>
        <dbReference type="EMBL" id="OQV17421.1"/>
    </source>
</evidence>
<dbReference type="PROSITE" id="PS01033">
    <property type="entry name" value="GLOBIN"/>
    <property type="match status" value="1"/>
</dbReference>
<evidence type="ECO:0000256" key="3">
    <source>
        <dbReference type="ARBA" id="ARBA00022621"/>
    </source>
</evidence>
<comment type="similarity">
    <text evidence="6">Belongs to the globin family.</text>
</comment>
<dbReference type="GO" id="GO:0005344">
    <property type="term" value="F:oxygen carrier activity"/>
    <property type="evidence" value="ECO:0007669"/>
    <property type="project" value="UniProtKB-KW"/>
</dbReference>
<keyword evidence="5" id="KW-0408">Iron</keyword>
<evidence type="ECO:0000313" key="9">
    <source>
        <dbReference type="Proteomes" id="UP000192578"/>
    </source>
</evidence>
<dbReference type="InterPro" id="IPR044399">
    <property type="entry name" value="Mb-like_M"/>
</dbReference>
<dbReference type="EMBL" id="MTYJ01000061">
    <property type="protein sequence ID" value="OQV17421.1"/>
    <property type="molecule type" value="Genomic_DNA"/>
</dbReference>
<evidence type="ECO:0000256" key="4">
    <source>
        <dbReference type="ARBA" id="ARBA00022723"/>
    </source>
</evidence>
<keyword evidence="2 6" id="KW-0349">Heme</keyword>
<dbReference type="Proteomes" id="UP000192578">
    <property type="component" value="Unassembled WGS sequence"/>
</dbReference>
<keyword evidence="4" id="KW-0479">Metal-binding</keyword>
<dbReference type="InterPro" id="IPR009050">
    <property type="entry name" value="Globin-like_sf"/>
</dbReference>
<dbReference type="PANTHER" id="PTHR47217:SF1">
    <property type="entry name" value="GLOBIN-LIKE PROTEIN"/>
    <property type="match status" value="1"/>
</dbReference>
<organism evidence="8 9">
    <name type="scientific">Hypsibius exemplaris</name>
    <name type="common">Freshwater tardigrade</name>
    <dbReference type="NCBI Taxonomy" id="2072580"/>
    <lineage>
        <taxon>Eukaryota</taxon>
        <taxon>Metazoa</taxon>
        <taxon>Ecdysozoa</taxon>
        <taxon>Tardigrada</taxon>
        <taxon>Eutardigrada</taxon>
        <taxon>Parachela</taxon>
        <taxon>Hypsibioidea</taxon>
        <taxon>Hypsibiidae</taxon>
        <taxon>Hypsibius</taxon>
    </lineage>
</organism>
<dbReference type="CDD" id="cd01040">
    <property type="entry name" value="Mb-like"/>
    <property type="match status" value="1"/>
</dbReference>
<accession>A0A1W0WQD3</accession>
<dbReference type="Pfam" id="PF00042">
    <property type="entry name" value="Globin"/>
    <property type="match status" value="1"/>
</dbReference>
<evidence type="ECO:0000259" key="7">
    <source>
        <dbReference type="PROSITE" id="PS01033"/>
    </source>
</evidence>
<evidence type="ECO:0000256" key="2">
    <source>
        <dbReference type="ARBA" id="ARBA00022617"/>
    </source>
</evidence>
<protein>
    <recommendedName>
        <fullName evidence="7">Globin domain-containing protein</fullName>
    </recommendedName>
</protein>
<feature type="domain" description="Globin" evidence="7">
    <location>
        <begin position="30"/>
        <end position="179"/>
    </location>
</feature>
<evidence type="ECO:0000256" key="6">
    <source>
        <dbReference type="RuleBase" id="RU000356"/>
    </source>
</evidence>
<dbReference type="GO" id="GO:0020037">
    <property type="term" value="F:heme binding"/>
    <property type="evidence" value="ECO:0007669"/>
    <property type="project" value="InterPro"/>
</dbReference>
<keyword evidence="9" id="KW-1185">Reference proteome</keyword>
<keyword evidence="3 6" id="KW-0561">Oxygen transport</keyword>
<dbReference type="PANTHER" id="PTHR47217">
    <property type="entry name" value="GLOBIN-LIKE PROTEIN"/>
    <property type="match status" value="1"/>
</dbReference>
<evidence type="ECO:0000256" key="5">
    <source>
        <dbReference type="ARBA" id="ARBA00023004"/>
    </source>
</evidence>
<dbReference type="OrthoDB" id="436496at2759"/>
<dbReference type="Gene3D" id="1.10.490.10">
    <property type="entry name" value="Globins"/>
    <property type="match status" value="1"/>
</dbReference>
<name>A0A1W0WQD3_HYPEX</name>
<dbReference type="InterPro" id="IPR012292">
    <property type="entry name" value="Globin/Proto"/>
</dbReference>
<reference evidence="9" key="1">
    <citation type="submission" date="2017-01" db="EMBL/GenBank/DDBJ databases">
        <title>Comparative genomics of anhydrobiosis in the tardigrade Hypsibius dujardini.</title>
        <authorList>
            <person name="Yoshida Y."/>
            <person name="Koutsovoulos G."/>
            <person name="Laetsch D."/>
            <person name="Stevens L."/>
            <person name="Kumar S."/>
            <person name="Horikawa D."/>
            <person name="Ishino K."/>
            <person name="Komine S."/>
            <person name="Tomita M."/>
            <person name="Blaxter M."/>
            <person name="Arakawa K."/>
        </authorList>
    </citation>
    <scope>NUCLEOTIDE SEQUENCE [LARGE SCALE GENOMIC DNA]</scope>
    <source>
        <strain evidence="9">Z151</strain>
    </source>
</reference>
<dbReference type="AlphaFoldDB" id="A0A1W0WQD3"/>